<protein>
    <submittedName>
        <fullName evidence="2">Uncharacterized protein</fullName>
    </submittedName>
</protein>
<gene>
    <name evidence="2" type="ORF">MRATA1EN1_LOCUS22778</name>
</gene>
<feature type="region of interest" description="Disordered" evidence="1">
    <location>
        <begin position="1"/>
        <end position="125"/>
    </location>
</feature>
<sequence length="256" mass="26661">MSDVPGPTTQRPSHGKGVRGREPEWEGGVGKKRGPGEGRRGSSGGGRSPGEEPLPGHRRPQERPPPTETLCLGDGQEPVQGGQVCGAVTSPGCAALPPGRSLHRPHLRPAPALPPPEAECPPVCGRGTGRVAGHVPLDAALQNSRLYKQPPGPERGRGSEAQYSDEPPGTWPVPLWEHFRSCGEDSPSEPGAGSQSRAGWGPLPGAGMEDAAQPGDLPVLQQGKPASGWRATMTDDQDEPLIHGTHTPTHPVLPVS</sequence>
<accession>A0ABN8ZLJ3</accession>
<name>A0ABN8ZLJ3_RANTA</name>
<keyword evidence="3" id="KW-1185">Reference proteome</keyword>
<evidence type="ECO:0000313" key="2">
    <source>
        <dbReference type="EMBL" id="CAI9173816.1"/>
    </source>
</evidence>
<feature type="region of interest" description="Disordered" evidence="1">
    <location>
        <begin position="140"/>
        <end position="256"/>
    </location>
</feature>
<evidence type="ECO:0000313" key="3">
    <source>
        <dbReference type="Proteomes" id="UP001176941"/>
    </source>
</evidence>
<reference evidence="2" key="1">
    <citation type="submission" date="2023-04" db="EMBL/GenBank/DDBJ databases">
        <authorList>
            <consortium name="ELIXIR-Norway"/>
        </authorList>
    </citation>
    <scope>NUCLEOTIDE SEQUENCE [LARGE SCALE GENOMIC DNA]</scope>
</reference>
<dbReference type="EMBL" id="OX460345">
    <property type="protein sequence ID" value="CAI9173816.1"/>
    <property type="molecule type" value="Genomic_DNA"/>
</dbReference>
<dbReference type="Proteomes" id="UP001176941">
    <property type="component" value="Chromosome 34"/>
</dbReference>
<evidence type="ECO:0000256" key="1">
    <source>
        <dbReference type="SAM" id="MobiDB-lite"/>
    </source>
</evidence>
<organism evidence="2 3">
    <name type="scientific">Rangifer tarandus platyrhynchus</name>
    <name type="common">Svalbard reindeer</name>
    <dbReference type="NCBI Taxonomy" id="3082113"/>
    <lineage>
        <taxon>Eukaryota</taxon>
        <taxon>Metazoa</taxon>
        <taxon>Chordata</taxon>
        <taxon>Craniata</taxon>
        <taxon>Vertebrata</taxon>
        <taxon>Euteleostomi</taxon>
        <taxon>Mammalia</taxon>
        <taxon>Eutheria</taxon>
        <taxon>Laurasiatheria</taxon>
        <taxon>Artiodactyla</taxon>
        <taxon>Ruminantia</taxon>
        <taxon>Pecora</taxon>
        <taxon>Cervidae</taxon>
        <taxon>Odocoileinae</taxon>
        <taxon>Rangifer</taxon>
    </lineage>
</organism>
<proteinExistence type="predicted"/>